<reference evidence="7 8" key="1">
    <citation type="submission" date="2018-11" db="EMBL/GenBank/DDBJ databases">
        <title>The genome of Variovorax sp T529.</title>
        <authorList>
            <person name="Gao J."/>
        </authorList>
    </citation>
    <scope>NUCLEOTIDE SEQUENCE [LARGE SCALE GENOMIC DNA]</scope>
    <source>
        <strain evidence="7 8">T529</strain>
    </source>
</reference>
<gene>
    <name evidence="7" type="ORF">EH244_30960</name>
</gene>
<comment type="caution">
    <text evidence="7">The sequence shown here is derived from an EMBL/GenBank/DDBJ whole genome shotgun (WGS) entry which is preliminary data.</text>
</comment>
<dbReference type="GO" id="GO:0016706">
    <property type="term" value="F:2-oxoglutarate-dependent dioxygenase activity"/>
    <property type="evidence" value="ECO:0007669"/>
    <property type="project" value="UniProtKB-ARBA"/>
</dbReference>
<name>A0A3P3E110_9BURK</name>
<keyword evidence="4" id="KW-0560">Oxidoreductase</keyword>
<dbReference type="EMBL" id="RQXU01000041">
    <property type="protein sequence ID" value="RRH80207.1"/>
    <property type="molecule type" value="Genomic_DNA"/>
</dbReference>
<evidence type="ECO:0000313" key="8">
    <source>
        <dbReference type="Proteomes" id="UP000271590"/>
    </source>
</evidence>
<keyword evidence="2" id="KW-0479">Metal-binding</keyword>
<accession>A0A3P3E110</accession>
<proteinExistence type="inferred from homology"/>
<dbReference type="AlphaFoldDB" id="A0A3P3E110"/>
<dbReference type="Gene3D" id="3.60.130.10">
    <property type="entry name" value="Clavaminate synthase-like"/>
    <property type="match status" value="1"/>
</dbReference>
<evidence type="ECO:0000256" key="3">
    <source>
        <dbReference type="ARBA" id="ARBA00022964"/>
    </source>
</evidence>
<dbReference type="GO" id="GO:0046872">
    <property type="term" value="F:metal ion binding"/>
    <property type="evidence" value="ECO:0007669"/>
    <property type="project" value="UniProtKB-KW"/>
</dbReference>
<dbReference type="InterPro" id="IPR051178">
    <property type="entry name" value="TfdA_dioxygenase"/>
</dbReference>
<feature type="domain" description="TauD/TfdA-like" evidence="6">
    <location>
        <begin position="64"/>
        <end position="337"/>
    </location>
</feature>
<comment type="similarity">
    <text evidence="1">Belongs to the TfdA dioxygenase family.</text>
</comment>
<evidence type="ECO:0000256" key="1">
    <source>
        <dbReference type="ARBA" id="ARBA00005896"/>
    </source>
</evidence>
<keyword evidence="5" id="KW-0408">Iron</keyword>
<protein>
    <submittedName>
        <fullName evidence="7">TauD/TfdA family dioxygenase</fullName>
    </submittedName>
</protein>
<evidence type="ECO:0000256" key="5">
    <source>
        <dbReference type="ARBA" id="ARBA00023004"/>
    </source>
</evidence>
<dbReference type="Pfam" id="PF02668">
    <property type="entry name" value="TauD"/>
    <property type="match status" value="1"/>
</dbReference>
<dbReference type="Proteomes" id="UP000271590">
    <property type="component" value="Unassembled WGS sequence"/>
</dbReference>
<organism evidence="7 8">
    <name type="scientific">Variovorax beijingensis</name>
    <dbReference type="NCBI Taxonomy" id="2496117"/>
    <lineage>
        <taxon>Bacteria</taxon>
        <taxon>Pseudomonadati</taxon>
        <taxon>Pseudomonadota</taxon>
        <taxon>Betaproteobacteria</taxon>
        <taxon>Burkholderiales</taxon>
        <taxon>Comamonadaceae</taxon>
        <taxon>Variovorax</taxon>
    </lineage>
</organism>
<evidence type="ECO:0000256" key="2">
    <source>
        <dbReference type="ARBA" id="ARBA00022723"/>
    </source>
</evidence>
<evidence type="ECO:0000256" key="4">
    <source>
        <dbReference type="ARBA" id="ARBA00023002"/>
    </source>
</evidence>
<dbReference type="InterPro" id="IPR042098">
    <property type="entry name" value="TauD-like_sf"/>
</dbReference>
<dbReference type="SUPFAM" id="SSF51197">
    <property type="entry name" value="Clavaminate synthase-like"/>
    <property type="match status" value="1"/>
</dbReference>
<dbReference type="PANTHER" id="PTHR43779:SF3">
    <property type="entry name" value="(3R)-3-[(CARBOXYMETHYL)AMINO]FATTY ACID OXYGENASE_DECARBOXYLASE"/>
    <property type="match status" value="1"/>
</dbReference>
<evidence type="ECO:0000313" key="7">
    <source>
        <dbReference type="EMBL" id="RRH80207.1"/>
    </source>
</evidence>
<evidence type="ECO:0000259" key="6">
    <source>
        <dbReference type="Pfam" id="PF02668"/>
    </source>
</evidence>
<sequence length="348" mass="39122">MRRPHFALSEGCSPRHGDATMEKQAQGAHAAAQVFPFAHSPDNRHAWDGRSAGEGVPFEIRPDPFGNRLSAEVHGLDLSQPLDAETVRTLYAAWVRYKILIFVDQHIDDAQQIAFTRYFGPLEEFPMKAVRANTHSEIFRVSNVDTEGNHLPADHNTVRYLHVTQQWHIDSSYRAVPSKGSVFRGIELTRQGGETWFCDLEQAYEDLPAALRTRVDGLQAVHDFEVSRRAVGNLAPLSPEEKAAVPVAVHPLVRTHPDSGRRSLFLSPVHISHVVGLSAADSKALLDELVGLAVQEKYIYKHRWWPGDVMMWDNRSLMHWAQPFNEQALRRVMHRTTLAGERAAGASQ</sequence>
<keyword evidence="3 7" id="KW-0223">Dioxygenase</keyword>
<dbReference type="InterPro" id="IPR003819">
    <property type="entry name" value="TauD/TfdA-like"/>
</dbReference>
<dbReference type="PANTHER" id="PTHR43779">
    <property type="entry name" value="DIOXYGENASE RV0097-RELATED"/>
    <property type="match status" value="1"/>
</dbReference>